<protein>
    <submittedName>
        <fullName evidence="1">Uncharacterized protein</fullName>
    </submittedName>
</protein>
<gene>
    <name evidence="1" type="ORF">AVDCRST_MAG92-390</name>
</gene>
<organism evidence="1">
    <name type="scientific">uncultured Coleofasciculus sp</name>
    <dbReference type="NCBI Taxonomy" id="1267456"/>
    <lineage>
        <taxon>Bacteria</taxon>
        <taxon>Bacillati</taxon>
        <taxon>Cyanobacteriota</taxon>
        <taxon>Cyanophyceae</taxon>
        <taxon>Coleofasciculales</taxon>
        <taxon>Coleofasciculaceae</taxon>
        <taxon>Coleofasciculus</taxon>
        <taxon>environmental samples</taxon>
    </lineage>
</organism>
<dbReference type="AlphaFoldDB" id="A0A6J4H7Z0"/>
<sequence length="43" mass="5080">MKLQIKRDRLLRFVLGVQVLNWNFLAVEWEGVINHICLVNLTS</sequence>
<accession>A0A6J4H7Z0</accession>
<proteinExistence type="predicted"/>
<reference evidence="1" key="1">
    <citation type="submission" date="2020-02" db="EMBL/GenBank/DDBJ databases">
        <authorList>
            <person name="Meier V. D."/>
        </authorList>
    </citation>
    <scope>NUCLEOTIDE SEQUENCE</scope>
    <source>
        <strain evidence="1">AVDCRST_MAG92</strain>
    </source>
</reference>
<dbReference type="EMBL" id="CADCTM010000054">
    <property type="protein sequence ID" value="CAA9217289.1"/>
    <property type="molecule type" value="Genomic_DNA"/>
</dbReference>
<name>A0A6J4H7Z0_9CYAN</name>
<evidence type="ECO:0000313" key="1">
    <source>
        <dbReference type="EMBL" id="CAA9217289.1"/>
    </source>
</evidence>